<dbReference type="EMBL" id="JARKIB010000062">
    <property type="protein sequence ID" value="KAJ7751447.1"/>
    <property type="molecule type" value="Genomic_DNA"/>
</dbReference>
<sequence length="287" mass="30310">MPTTPNVGVTAALAGAAPARTSLALFSLRDRVALVTGGHRGIGLEMALALAEAGAVVYCLDLATEPSDNWKKVQSYVSALPAGEQDLKGRLEYLAGDVRDQKAMWAAVEGIVQREGRIDICMANAGILHWSDCLEYSAENFKKVHEVNVCGVLFAAQAAGRQMVKLGIPGSIVLSASTSGHITNPTQHLTAYNSSKSAVLQMARSLACELGPKKIRVNSISPGYIVSDMTRGALDEPGLEERLSAHNPMNRLGSTDELRGVALFLASDASSFVTGADILIDGGQCSW</sequence>
<evidence type="ECO:0000256" key="1">
    <source>
        <dbReference type="ARBA" id="ARBA00006484"/>
    </source>
</evidence>
<dbReference type="FunFam" id="3.40.50.720:FF:000084">
    <property type="entry name" value="Short-chain dehydrogenase reductase"/>
    <property type="match status" value="1"/>
</dbReference>
<evidence type="ECO:0000256" key="3">
    <source>
        <dbReference type="ARBA" id="ARBA00023002"/>
    </source>
</evidence>
<dbReference type="Proteomes" id="UP001215598">
    <property type="component" value="Unassembled WGS sequence"/>
</dbReference>
<keyword evidence="3" id="KW-0560">Oxidoreductase</keyword>
<dbReference type="PANTHER" id="PTHR43008">
    <property type="entry name" value="BENZIL REDUCTASE"/>
    <property type="match status" value="1"/>
</dbReference>
<proteinExistence type="inferred from homology"/>
<dbReference type="InterPro" id="IPR020904">
    <property type="entry name" value="Sc_DH/Rdtase_CS"/>
</dbReference>
<reference evidence="4" key="1">
    <citation type="submission" date="2023-03" db="EMBL/GenBank/DDBJ databases">
        <title>Massive genome expansion in bonnet fungi (Mycena s.s.) driven by repeated elements and novel gene families across ecological guilds.</title>
        <authorList>
            <consortium name="Lawrence Berkeley National Laboratory"/>
            <person name="Harder C.B."/>
            <person name="Miyauchi S."/>
            <person name="Viragh M."/>
            <person name="Kuo A."/>
            <person name="Thoen E."/>
            <person name="Andreopoulos B."/>
            <person name="Lu D."/>
            <person name="Skrede I."/>
            <person name="Drula E."/>
            <person name="Henrissat B."/>
            <person name="Morin E."/>
            <person name="Kohler A."/>
            <person name="Barry K."/>
            <person name="LaButti K."/>
            <person name="Morin E."/>
            <person name="Salamov A."/>
            <person name="Lipzen A."/>
            <person name="Mereny Z."/>
            <person name="Hegedus B."/>
            <person name="Baldrian P."/>
            <person name="Stursova M."/>
            <person name="Weitz H."/>
            <person name="Taylor A."/>
            <person name="Grigoriev I.V."/>
            <person name="Nagy L.G."/>
            <person name="Martin F."/>
            <person name="Kauserud H."/>
        </authorList>
    </citation>
    <scope>NUCLEOTIDE SEQUENCE</scope>
    <source>
        <strain evidence="4">CBHHK182m</strain>
    </source>
</reference>
<gene>
    <name evidence="4" type="ORF">B0H16DRAFT_1548475</name>
</gene>
<protein>
    <recommendedName>
        <fullName evidence="6">Sorbose reductase sou1</fullName>
    </recommendedName>
</protein>
<dbReference type="Gene3D" id="3.40.50.720">
    <property type="entry name" value="NAD(P)-binding Rossmann-like Domain"/>
    <property type="match status" value="1"/>
</dbReference>
<dbReference type="GO" id="GO:0050664">
    <property type="term" value="F:oxidoreductase activity, acting on NAD(P)H, oxygen as acceptor"/>
    <property type="evidence" value="ECO:0007669"/>
    <property type="project" value="TreeGrafter"/>
</dbReference>
<comment type="similarity">
    <text evidence="1">Belongs to the short-chain dehydrogenases/reductases (SDR) family.</text>
</comment>
<evidence type="ECO:0000313" key="5">
    <source>
        <dbReference type="Proteomes" id="UP001215598"/>
    </source>
</evidence>
<dbReference type="PANTHER" id="PTHR43008:SF4">
    <property type="entry name" value="CHAIN DEHYDROGENASE, PUTATIVE (AFU_ORTHOLOGUE AFUA_4G08710)-RELATED"/>
    <property type="match status" value="1"/>
</dbReference>
<evidence type="ECO:0000256" key="2">
    <source>
        <dbReference type="ARBA" id="ARBA00022857"/>
    </source>
</evidence>
<evidence type="ECO:0008006" key="6">
    <source>
        <dbReference type="Google" id="ProtNLM"/>
    </source>
</evidence>
<organism evidence="4 5">
    <name type="scientific">Mycena metata</name>
    <dbReference type="NCBI Taxonomy" id="1033252"/>
    <lineage>
        <taxon>Eukaryota</taxon>
        <taxon>Fungi</taxon>
        <taxon>Dikarya</taxon>
        <taxon>Basidiomycota</taxon>
        <taxon>Agaricomycotina</taxon>
        <taxon>Agaricomycetes</taxon>
        <taxon>Agaricomycetidae</taxon>
        <taxon>Agaricales</taxon>
        <taxon>Marasmiineae</taxon>
        <taxon>Mycenaceae</taxon>
        <taxon>Mycena</taxon>
    </lineage>
</organism>
<dbReference type="Pfam" id="PF13561">
    <property type="entry name" value="adh_short_C2"/>
    <property type="match status" value="1"/>
</dbReference>
<dbReference type="PRINTS" id="PR00080">
    <property type="entry name" value="SDRFAMILY"/>
</dbReference>
<dbReference type="AlphaFoldDB" id="A0AAD7N9G9"/>
<dbReference type="PROSITE" id="PS00061">
    <property type="entry name" value="ADH_SHORT"/>
    <property type="match status" value="1"/>
</dbReference>
<keyword evidence="5" id="KW-1185">Reference proteome</keyword>
<evidence type="ECO:0000313" key="4">
    <source>
        <dbReference type="EMBL" id="KAJ7751447.1"/>
    </source>
</evidence>
<dbReference type="GO" id="GO:0016616">
    <property type="term" value="F:oxidoreductase activity, acting on the CH-OH group of donors, NAD or NADP as acceptor"/>
    <property type="evidence" value="ECO:0007669"/>
    <property type="project" value="UniProtKB-ARBA"/>
</dbReference>
<accession>A0AAD7N9G9</accession>
<dbReference type="InterPro" id="IPR036291">
    <property type="entry name" value="NAD(P)-bd_dom_sf"/>
</dbReference>
<keyword evidence="2" id="KW-0521">NADP</keyword>
<comment type="caution">
    <text evidence="4">The sequence shown here is derived from an EMBL/GenBank/DDBJ whole genome shotgun (WGS) entry which is preliminary data.</text>
</comment>
<dbReference type="PRINTS" id="PR00081">
    <property type="entry name" value="GDHRDH"/>
</dbReference>
<dbReference type="SUPFAM" id="SSF51735">
    <property type="entry name" value="NAD(P)-binding Rossmann-fold domains"/>
    <property type="match status" value="1"/>
</dbReference>
<name>A0AAD7N9G9_9AGAR</name>
<dbReference type="InterPro" id="IPR002347">
    <property type="entry name" value="SDR_fam"/>
</dbReference>